<name>W0GCS7_9CAUD</name>
<keyword evidence="3" id="KW-1185">Reference proteome</keyword>
<dbReference type="EMBL" id="JX120799">
    <property type="protein sequence ID" value="AHF53417.1"/>
    <property type="molecule type" value="Genomic_DNA"/>
</dbReference>
<reference evidence="2 3" key="1">
    <citation type="journal article" date="2014" name="Appl. Environ. Microbiol.">
        <title>Comparative genomic and morphological analysis of Listeria phages isolated from farm environments.</title>
        <authorList>
            <person name="Denes T."/>
            <person name="Vongkamjan K."/>
            <person name="Ackermann H.W."/>
            <person name="Moreno Switt A.I."/>
            <person name="Wiedmann M."/>
            <person name="den Bakker H.C."/>
        </authorList>
    </citation>
    <scope>NUCLEOTIDE SEQUENCE [LARGE SCALE GENOMIC DNA]</scope>
</reference>
<evidence type="ECO:0000313" key="3">
    <source>
        <dbReference type="Proteomes" id="UP000201600"/>
    </source>
</evidence>
<feature type="compositionally biased region" description="Pro residues" evidence="1">
    <location>
        <begin position="1"/>
        <end position="11"/>
    </location>
</feature>
<gene>
    <name evidence="2" type="ORF">LP030nr2_061</name>
</gene>
<sequence>MEKHPNYPPPKKLSSQNHCASKAKGGWIVETNPPPFLKI</sequence>
<proteinExistence type="predicted"/>
<dbReference type="RefSeq" id="YP_008997816.1">
    <property type="nucleotide sequence ID" value="NC_021539.2"/>
</dbReference>
<dbReference type="Proteomes" id="UP000201600">
    <property type="component" value="Segment"/>
</dbReference>
<feature type="region of interest" description="Disordered" evidence="1">
    <location>
        <begin position="1"/>
        <end position="27"/>
    </location>
</feature>
<accession>W0GCS7</accession>
<evidence type="ECO:0000256" key="1">
    <source>
        <dbReference type="SAM" id="MobiDB-lite"/>
    </source>
</evidence>
<protein>
    <submittedName>
        <fullName evidence="2">Uncharacterized protein</fullName>
    </submittedName>
</protein>
<dbReference type="KEGG" id="vg:18171700"/>
<dbReference type="GeneID" id="18171700"/>
<evidence type="ECO:0000313" key="2">
    <source>
        <dbReference type="EMBL" id="AHF53417.1"/>
    </source>
</evidence>
<organism evidence="2 3">
    <name type="scientific">Listeria phage LP-030-2</name>
    <dbReference type="NCBI Taxonomy" id="1173743"/>
    <lineage>
        <taxon>Viruses</taxon>
        <taxon>Duplodnaviria</taxon>
        <taxon>Heunggongvirae</taxon>
        <taxon>Uroviricota</taxon>
        <taxon>Caudoviricetes</taxon>
        <taxon>Psavirus</taxon>
        <taxon>Psavirus LP302</taxon>
    </lineage>
</organism>